<evidence type="ECO:0000256" key="1">
    <source>
        <dbReference type="SAM" id="MobiDB-lite"/>
    </source>
</evidence>
<dbReference type="Proteomes" id="UP000824239">
    <property type="component" value="Unassembled WGS sequence"/>
</dbReference>
<dbReference type="AlphaFoldDB" id="A0A9D1DGB3"/>
<evidence type="ECO:0008006" key="4">
    <source>
        <dbReference type="Google" id="ProtNLM"/>
    </source>
</evidence>
<accession>A0A9D1DGB3</accession>
<comment type="caution">
    <text evidence="2">The sequence shown here is derived from an EMBL/GenBank/DDBJ whole genome shotgun (WGS) entry which is preliminary data.</text>
</comment>
<sequence>MKWSEAIFSALTGIRDDLVEKSSAPSYPRSRPWRWVSAAACCALVLGTVLALGTLQPREPQPLEPDTTPVTVPPEETDAETDPAPAPEQDPWEPPDYLAEYLAPQAVYFDRLSDEIIGPIAAVDDNGTVIAYTDCGTMSPVIDWSTGETLAVLVDERAENQTAAADSRVTLYSLQGEVIQEVEGYYLSCLGDLVTVSRTGGTDLYRRDGTLVAEGLVAAIIVGDDLLYTQAEDGGPVTVYDSTGAVTAENVELQIRLPQHVWQGHGYLCAMDEQNRIGLLDSSGSWALEPQGWYIYDISQGYALCRDESSFYAVSLADGEVAFESPYGIYAAYEQGLLLELDEAAFNYGAILPTDNAHGQFVAWDGAVLAEGRQLYVIDDESDGTAELLYVTDGSVSQFYRPDGTLVRELDQSMGSISVISSETVLCMINYEAEDGQWLMDFYLADLETGAEKRDFGQPYSYGSGLWLGTRDGGRFTTRLIYATYKDEEGFYHMDLLDESGQVLLTGLVDEYSHQKGGVFTVNQGGLPTLVRLDGTVLYPTAEK</sequence>
<feature type="region of interest" description="Disordered" evidence="1">
    <location>
        <begin position="56"/>
        <end position="90"/>
    </location>
</feature>
<evidence type="ECO:0000313" key="3">
    <source>
        <dbReference type="Proteomes" id="UP000824239"/>
    </source>
</evidence>
<organism evidence="2 3">
    <name type="scientific">Candidatus Avoscillospira avicola</name>
    <dbReference type="NCBI Taxonomy" id="2840706"/>
    <lineage>
        <taxon>Bacteria</taxon>
        <taxon>Bacillati</taxon>
        <taxon>Bacillota</taxon>
        <taxon>Clostridia</taxon>
        <taxon>Eubacteriales</taxon>
        <taxon>Oscillospiraceae</taxon>
        <taxon>Oscillospiraceae incertae sedis</taxon>
        <taxon>Candidatus Avoscillospira</taxon>
    </lineage>
</organism>
<reference evidence="2" key="2">
    <citation type="journal article" date="2021" name="PeerJ">
        <title>Extensive microbial diversity within the chicken gut microbiome revealed by metagenomics and culture.</title>
        <authorList>
            <person name="Gilroy R."/>
            <person name="Ravi A."/>
            <person name="Getino M."/>
            <person name="Pursley I."/>
            <person name="Horton D.L."/>
            <person name="Alikhan N.F."/>
            <person name="Baker D."/>
            <person name="Gharbi K."/>
            <person name="Hall N."/>
            <person name="Watson M."/>
            <person name="Adriaenssens E.M."/>
            <person name="Foster-Nyarko E."/>
            <person name="Jarju S."/>
            <person name="Secka A."/>
            <person name="Antonio M."/>
            <person name="Oren A."/>
            <person name="Chaudhuri R.R."/>
            <person name="La Ragione R."/>
            <person name="Hildebrand F."/>
            <person name="Pallen M.J."/>
        </authorList>
    </citation>
    <scope>NUCLEOTIDE SEQUENCE</scope>
    <source>
        <strain evidence="2">ChiBcec15-4380</strain>
    </source>
</reference>
<name>A0A9D1DGB3_9FIRM</name>
<dbReference type="EMBL" id="DVHE01000015">
    <property type="protein sequence ID" value="HIR50101.1"/>
    <property type="molecule type" value="Genomic_DNA"/>
</dbReference>
<proteinExistence type="predicted"/>
<feature type="compositionally biased region" description="Low complexity" evidence="1">
    <location>
        <begin position="64"/>
        <end position="74"/>
    </location>
</feature>
<protein>
    <recommendedName>
        <fullName evidence="4">WG repeat-containing protein</fullName>
    </recommendedName>
</protein>
<evidence type="ECO:0000313" key="2">
    <source>
        <dbReference type="EMBL" id="HIR50101.1"/>
    </source>
</evidence>
<reference evidence="2" key="1">
    <citation type="submission" date="2020-10" db="EMBL/GenBank/DDBJ databases">
        <authorList>
            <person name="Gilroy R."/>
        </authorList>
    </citation>
    <scope>NUCLEOTIDE SEQUENCE</scope>
    <source>
        <strain evidence="2">ChiBcec15-4380</strain>
    </source>
</reference>
<gene>
    <name evidence="2" type="ORF">IAA53_02240</name>
</gene>